<organism evidence="1 2">
    <name type="scientific">Lasiodiplodia mahajangana</name>
    <dbReference type="NCBI Taxonomy" id="1108764"/>
    <lineage>
        <taxon>Eukaryota</taxon>
        <taxon>Fungi</taxon>
        <taxon>Dikarya</taxon>
        <taxon>Ascomycota</taxon>
        <taxon>Pezizomycotina</taxon>
        <taxon>Dothideomycetes</taxon>
        <taxon>Dothideomycetes incertae sedis</taxon>
        <taxon>Botryosphaeriales</taxon>
        <taxon>Botryosphaeriaceae</taxon>
        <taxon>Lasiodiplodia</taxon>
    </lineage>
</organism>
<keyword evidence="2" id="KW-1185">Reference proteome</keyword>
<evidence type="ECO:0000313" key="2">
    <source>
        <dbReference type="Proteomes" id="UP001153332"/>
    </source>
</evidence>
<proteinExistence type="predicted"/>
<protein>
    <submittedName>
        <fullName evidence="1">Uncharacterized protein</fullName>
    </submittedName>
</protein>
<comment type="caution">
    <text evidence="1">The sequence shown here is derived from an EMBL/GenBank/DDBJ whole genome shotgun (WGS) entry which is preliminary data.</text>
</comment>
<name>A0ACC2JBX8_9PEZI</name>
<reference evidence="1" key="1">
    <citation type="submission" date="2022-12" db="EMBL/GenBank/DDBJ databases">
        <title>Genome Sequence of Lasiodiplodia mahajangana.</title>
        <authorList>
            <person name="Buettner E."/>
        </authorList>
    </citation>
    <scope>NUCLEOTIDE SEQUENCE</scope>
    <source>
        <strain evidence="1">VT137</strain>
    </source>
</reference>
<evidence type="ECO:0000313" key="1">
    <source>
        <dbReference type="EMBL" id="KAJ8124678.1"/>
    </source>
</evidence>
<sequence length="100" mass="10870">MAKANPTIGNVTHVHIPIFRQIRALAHEAVKEVLTGAGANVTKMVIFARTAVTTTTAEQTMFKAPMLRHIVAFQVFGRIKGDITLPTLVFPCGGSLWKRG</sequence>
<accession>A0ACC2JBX8</accession>
<gene>
    <name evidence="1" type="ORF">O1611_g8962</name>
</gene>
<dbReference type="EMBL" id="JAPUUL010002850">
    <property type="protein sequence ID" value="KAJ8124678.1"/>
    <property type="molecule type" value="Genomic_DNA"/>
</dbReference>
<dbReference type="Proteomes" id="UP001153332">
    <property type="component" value="Unassembled WGS sequence"/>
</dbReference>